<feature type="compositionally biased region" description="Polar residues" evidence="1">
    <location>
        <begin position="946"/>
        <end position="964"/>
    </location>
</feature>
<gene>
    <name evidence="2" type="ORF">NGM29_20400</name>
</gene>
<name>A0A9E7NE62_9EURY</name>
<feature type="compositionally biased region" description="Polar residues" evidence="1">
    <location>
        <begin position="1134"/>
        <end position="1166"/>
    </location>
</feature>
<dbReference type="Gene3D" id="3.40.50.300">
    <property type="entry name" value="P-loop containing nucleotide triphosphate hydrolases"/>
    <property type="match status" value="2"/>
</dbReference>
<reference evidence="2" key="1">
    <citation type="submission" date="2022-06" db="EMBL/GenBank/DDBJ databases">
        <title>Diverse halophilic archaea isolated from saline environments.</title>
        <authorList>
            <person name="Cui H.-L."/>
        </authorList>
    </citation>
    <scope>NUCLEOTIDE SEQUENCE</scope>
    <source>
        <strain evidence="2">WLHS1</strain>
        <plasmid evidence="2">unnamed2</plasmid>
    </source>
</reference>
<dbReference type="EMBL" id="CP100357">
    <property type="protein sequence ID" value="UTF55846.1"/>
    <property type="molecule type" value="Genomic_DNA"/>
</dbReference>
<dbReference type="SUPFAM" id="SSF52540">
    <property type="entry name" value="P-loop containing nucleoside triphosphate hydrolases"/>
    <property type="match status" value="1"/>
</dbReference>
<protein>
    <recommendedName>
        <fullName evidence="4">ATP-binding protein</fullName>
    </recommendedName>
</protein>
<feature type="compositionally biased region" description="Basic and acidic residues" evidence="1">
    <location>
        <begin position="1010"/>
        <end position="1023"/>
    </location>
</feature>
<evidence type="ECO:0000256" key="1">
    <source>
        <dbReference type="SAM" id="MobiDB-lite"/>
    </source>
</evidence>
<dbReference type="KEGG" id="sawl:NGM29_20400"/>
<dbReference type="GeneID" id="73292460"/>
<feature type="region of interest" description="Disordered" evidence="1">
    <location>
        <begin position="386"/>
        <end position="438"/>
    </location>
</feature>
<accession>A0A9E7NE62</accession>
<feature type="region of interest" description="Disordered" evidence="1">
    <location>
        <begin position="1126"/>
        <end position="1166"/>
    </location>
</feature>
<feature type="compositionally biased region" description="Basic and acidic residues" evidence="1">
    <location>
        <begin position="240"/>
        <end position="253"/>
    </location>
</feature>
<feature type="compositionally biased region" description="Basic and acidic residues" evidence="1">
    <location>
        <begin position="429"/>
        <end position="438"/>
    </location>
</feature>
<feature type="region of interest" description="Disordered" evidence="1">
    <location>
        <begin position="912"/>
        <end position="1043"/>
    </location>
</feature>
<sequence>MTEQRRYIRIEPSRERVDPSDIVSRLAGLRKLRTGWKIKYDPRKSPPAFEFLVLTQGKDAPVRFYLGVEDEELLPTLKSELQTAYPASYDIYEEAVDLRAELSSYGSRGAESDSKTDVEGGETAIGDGGGVSLSDRTPLAARWSGVGERSRDWMTPIKQYSHAQEETPRSGNPARAPLAAAVERLTEATAPTALQVLFTRYSSWQRAAEARKKQIETKHDGALQSARTSLADMVYGANQERIRDRRRGRDPPHVGESTRQTSSAASGEVASRQALIDQKGPSQTFLVNLRAVSVLPEDPEDVDRAQASNNIETLANAFNHLDGYFYHLDGSRVSKSLANIRDPAQKELSRLLNRSFNQSWMGKRRPQLVLNADELANFVAVPSGQTLTTEGSRGARGKERLRQPLPLPDPDRLEEFTGPGMAVGKPLRNRSEPLDEPIRIPPDLLTTSYIRAASTGSGKSTAVQAEMLSLHEHVDGPIVLLDGKGDGMAENYLRIHYARYGRLDDVYYFNAPDMLPAVSFFDIRPALAMGRPREDAVQDKVEHFHEIMRLILGEERHENAYVANEILTFLIKALFDQEYGQDAFSLEDLIQAVFRMSRDKTVPELCEANAHIEQSLIQKCQVDERQFQQTMGAAANRLDKLVEHEHLYQIFTHVPRWDDEAEAYVGNAFDFREFLDKDAVILLDLGEFRAESQHALTMILLSNLWDAVQGRRGGGRSLNGGIRQHRSGDDTIVNMIIEEAAAIATSSLVYEQFIPQGRAFGVSLGLVLQYPEQVAQYSTSDRPYTEILNNVKTKLVGNIATDAKLAESIAHENLSTSEFRNRVSRLPAGEWIAQLPSPRFGQTGPAPFSLASLPIPDGHPESDAPLLGDDRHLFEEQQIPRVMRRTQEECSLPGRTSQFTREEVRETLNEVGEDAAGDVAPSSGSKASAEATDGTNPPDAPFFGASSVSGATDTFVNGETTTTAGEPDTPSDDERDIGKVPMFGDTASEPQELEGSPQDSSAEEAVPEQYEERNETPELHTTDGDEETTDSAETTGENSLPEHVSYDADTECYVCDVCGSEYLMSEERKASACCQFASKDDVFVAAKRARSTASTSSELFTRLGAITEHAESYGIEVTIQDFASLDESPDESVTALSSESKNSPEPGESQSSDTSHSTRFKDATTTIPDETLREEGITRDEAAFLGLVLDAMNRQLEEYSLLESMTVLEEPFSNLDVEILKEKEFIEEHRSFWQTYYTVLPAGRQFLDRSLDTSPGIGDLGEKTPHKAGVAFLEAWLTQQEDVARTAVYYQHTKDVVFDVVGFDTEDELVWVGEVETPSNNTDALLSDYEKLASVDAAAAWACEDKELLLEVIETLTDTDAVDISLTSTQTRTISSLRAAITGPDLPGMDSLHTFRSLKTEVDQKP</sequence>
<proteinExistence type="predicted"/>
<keyword evidence="2" id="KW-0614">Plasmid</keyword>
<organism evidence="2 3">
    <name type="scientific">Natronosalvus rutilus</name>
    <dbReference type="NCBI Taxonomy" id="2953753"/>
    <lineage>
        <taxon>Archaea</taxon>
        <taxon>Methanobacteriati</taxon>
        <taxon>Methanobacteriota</taxon>
        <taxon>Stenosarchaea group</taxon>
        <taxon>Halobacteria</taxon>
        <taxon>Halobacteriales</taxon>
        <taxon>Natrialbaceae</taxon>
        <taxon>Natronosalvus</taxon>
    </lineage>
</organism>
<geneLocation type="plasmid" evidence="2 3">
    <name>unnamed2</name>
</geneLocation>
<keyword evidence="3" id="KW-1185">Reference proteome</keyword>
<evidence type="ECO:0000313" key="2">
    <source>
        <dbReference type="EMBL" id="UTF55846.1"/>
    </source>
</evidence>
<evidence type="ECO:0000313" key="3">
    <source>
        <dbReference type="Proteomes" id="UP001056855"/>
    </source>
</evidence>
<feature type="region of interest" description="Disordered" evidence="1">
    <location>
        <begin position="237"/>
        <end position="272"/>
    </location>
</feature>
<dbReference type="RefSeq" id="WP_254161286.1">
    <property type="nucleotide sequence ID" value="NZ_CP100357.1"/>
</dbReference>
<dbReference type="Proteomes" id="UP001056855">
    <property type="component" value="Plasmid unnamed2"/>
</dbReference>
<evidence type="ECO:0008006" key="4">
    <source>
        <dbReference type="Google" id="ProtNLM"/>
    </source>
</evidence>
<feature type="region of interest" description="Disordered" evidence="1">
    <location>
        <begin position="106"/>
        <end position="133"/>
    </location>
</feature>
<dbReference type="PANTHER" id="PTHR30121">
    <property type="entry name" value="UNCHARACTERIZED PROTEIN YJGR-RELATED"/>
    <property type="match status" value="1"/>
</dbReference>
<dbReference type="InterPro" id="IPR051162">
    <property type="entry name" value="T4SS_component"/>
</dbReference>
<dbReference type="InterPro" id="IPR027417">
    <property type="entry name" value="P-loop_NTPase"/>
</dbReference>
<dbReference type="PANTHER" id="PTHR30121:SF6">
    <property type="entry name" value="SLR6007 PROTEIN"/>
    <property type="match status" value="1"/>
</dbReference>